<comment type="caution">
    <text evidence="1">The sequence shown here is derived from an EMBL/GenBank/DDBJ whole genome shotgun (WGS) entry which is preliminary data.</text>
</comment>
<sequence>MNSRGYLQLLLRFVVNGVLPSRDHLFCRLIATSDLHYAPELVGRLAKLNDAMEQLETHVNPLISKSKKGDSAKKEGVHYMEVKQLLLLAYCQAITFYLLLKSKEQLVRDHLVIARLVEIKSLLDKYGEKVEPVTMLSTEVNERKRQRDKCKYRAALEAKLKLKPISGSAEPKTDKSKRQGRCPVLLVPLVVLAE</sequence>
<dbReference type="EMBL" id="JAKOGI010001001">
    <property type="protein sequence ID" value="KAJ8428474.1"/>
    <property type="molecule type" value="Genomic_DNA"/>
</dbReference>
<dbReference type="InterPro" id="IPR007146">
    <property type="entry name" value="Sas10/Utp3/C1D"/>
</dbReference>
<evidence type="ECO:0000313" key="1">
    <source>
        <dbReference type="EMBL" id="KAJ8428474.1"/>
    </source>
</evidence>
<dbReference type="GO" id="GO:0032040">
    <property type="term" value="C:small-subunit processome"/>
    <property type="evidence" value="ECO:0007669"/>
    <property type="project" value="TreeGrafter"/>
</dbReference>
<protein>
    <submittedName>
        <fullName evidence="1">Uncharacterized protein</fullName>
    </submittedName>
</protein>
<gene>
    <name evidence="1" type="ORF">Cgig2_017264</name>
</gene>
<accession>A0A9Q1GZP8</accession>
<dbReference type="Pfam" id="PF04000">
    <property type="entry name" value="Sas10_Utp3"/>
    <property type="match status" value="1"/>
</dbReference>
<dbReference type="OrthoDB" id="1924577at2759"/>
<dbReference type="PANTHER" id="PTHR13237">
    <property type="entry name" value="SOMETHING ABOUT SILENCING PROTEIN 10-RELATED"/>
    <property type="match status" value="1"/>
</dbReference>
<evidence type="ECO:0000313" key="2">
    <source>
        <dbReference type="Proteomes" id="UP001153076"/>
    </source>
</evidence>
<keyword evidence="2" id="KW-1185">Reference proteome</keyword>
<dbReference type="Proteomes" id="UP001153076">
    <property type="component" value="Unassembled WGS sequence"/>
</dbReference>
<proteinExistence type="predicted"/>
<dbReference type="GO" id="GO:0000462">
    <property type="term" value="P:maturation of SSU-rRNA from tricistronic rRNA transcript (SSU-rRNA, 5.8S rRNA, LSU-rRNA)"/>
    <property type="evidence" value="ECO:0007669"/>
    <property type="project" value="TreeGrafter"/>
</dbReference>
<reference evidence="1" key="1">
    <citation type="submission" date="2022-04" db="EMBL/GenBank/DDBJ databases">
        <title>Carnegiea gigantea Genome sequencing and assembly v2.</title>
        <authorList>
            <person name="Copetti D."/>
            <person name="Sanderson M.J."/>
            <person name="Burquez A."/>
            <person name="Wojciechowski M.F."/>
        </authorList>
    </citation>
    <scope>NUCLEOTIDE SEQUENCE</scope>
    <source>
        <strain evidence="1">SGP5-SGP5p</strain>
        <tissue evidence="1">Aerial part</tissue>
    </source>
</reference>
<organism evidence="1 2">
    <name type="scientific">Carnegiea gigantea</name>
    <dbReference type="NCBI Taxonomy" id="171969"/>
    <lineage>
        <taxon>Eukaryota</taxon>
        <taxon>Viridiplantae</taxon>
        <taxon>Streptophyta</taxon>
        <taxon>Embryophyta</taxon>
        <taxon>Tracheophyta</taxon>
        <taxon>Spermatophyta</taxon>
        <taxon>Magnoliopsida</taxon>
        <taxon>eudicotyledons</taxon>
        <taxon>Gunneridae</taxon>
        <taxon>Pentapetalae</taxon>
        <taxon>Caryophyllales</taxon>
        <taxon>Cactineae</taxon>
        <taxon>Cactaceae</taxon>
        <taxon>Cactoideae</taxon>
        <taxon>Echinocereeae</taxon>
        <taxon>Carnegiea</taxon>
    </lineage>
</organism>
<dbReference type="PANTHER" id="PTHR13237:SF8">
    <property type="entry name" value="SOMETHING ABOUT SILENCING PROTEIN 10"/>
    <property type="match status" value="1"/>
</dbReference>
<dbReference type="AlphaFoldDB" id="A0A9Q1GZP8"/>
<name>A0A9Q1GZP8_9CARY</name>